<name>A0A2G9V246_TELCI</name>
<dbReference type="AlphaFoldDB" id="A0A2G9V246"/>
<dbReference type="Proteomes" id="UP000230423">
    <property type="component" value="Unassembled WGS sequence"/>
</dbReference>
<keyword evidence="3" id="KW-1185">Reference proteome</keyword>
<gene>
    <name evidence="2" type="ORF">TELCIR_01387</name>
</gene>
<reference evidence="2 3" key="1">
    <citation type="submission" date="2015-09" db="EMBL/GenBank/DDBJ databases">
        <title>Draft genome of the parasitic nematode Teladorsagia circumcincta isolate WARC Sus (inbred).</title>
        <authorList>
            <person name="Mitreva M."/>
        </authorList>
    </citation>
    <scope>NUCLEOTIDE SEQUENCE [LARGE SCALE GENOMIC DNA]</scope>
    <source>
        <strain evidence="2 3">S</strain>
    </source>
</reference>
<evidence type="ECO:0000256" key="1">
    <source>
        <dbReference type="SAM" id="MobiDB-lite"/>
    </source>
</evidence>
<sequence length="290" mass="32114">MVSTAETSKPTALLSSVSVKRQAMRPPKRFIPDMEHSRELVGASVPPMPPPSPLSKPEQFDPLTDLLGKELVDFLDPNYVTKDDEEEPGYADEVRCTQDIDFLGVKIYIPQYSPGCFFEDVQLMLFLLHFLIAFRPLSLAPPQPCHTFGGCLFDRTMCSFTHPPEVPIPNYFMRVRVGYSHFARARVAPGTTSVLETATNMLEPHTVFFDALEWQSGTRLIGCCSDRTGARQCPFATPVEAGVLLWQSASFDCPAYTVKVSDTTSSFGSNSKRVVFWLKLAVGGCVEGMA</sequence>
<proteinExistence type="predicted"/>
<evidence type="ECO:0000313" key="3">
    <source>
        <dbReference type="Proteomes" id="UP000230423"/>
    </source>
</evidence>
<feature type="region of interest" description="Disordered" evidence="1">
    <location>
        <begin position="1"/>
        <end position="20"/>
    </location>
</feature>
<dbReference type="EMBL" id="KZ345044">
    <property type="protein sequence ID" value="PIO76558.1"/>
    <property type="molecule type" value="Genomic_DNA"/>
</dbReference>
<protein>
    <submittedName>
        <fullName evidence="2">Uncharacterized protein</fullName>
    </submittedName>
</protein>
<dbReference type="OrthoDB" id="5828686at2759"/>
<organism evidence="2 3">
    <name type="scientific">Teladorsagia circumcincta</name>
    <name type="common">Brown stomach worm</name>
    <name type="synonym">Ostertagia circumcincta</name>
    <dbReference type="NCBI Taxonomy" id="45464"/>
    <lineage>
        <taxon>Eukaryota</taxon>
        <taxon>Metazoa</taxon>
        <taxon>Ecdysozoa</taxon>
        <taxon>Nematoda</taxon>
        <taxon>Chromadorea</taxon>
        <taxon>Rhabditida</taxon>
        <taxon>Rhabditina</taxon>
        <taxon>Rhabditomorpha</taxon>
        <taxon>Strongyloidea</taxon>
        <taxon>Trichostrongylidae</taxon>
        <taxon>Teladorsagia</taxon>
    </lineage>
</organism>
<accession>A0A2G9V246</accession>
<evidence type="ECO:0000313" key="2">
    <source>
        <dbReference type="EMBL" id="PIO76558.1"/>
    </source>
</evidence>
<feature type="compositionally biased region" description="Polar residues" evidence="1">
    <location>
        <begin position="1"/>
        <end position="19"/>
    </location>
</feature>